<sequence length="577" mass="65280">MSPQVSWANRILFLLIAWTLPCLTRVAAQTWCGKNYRKDQPITPPEGAFETLEELSAPQLAFQCAPRMHIYLESDDCDAASIILDTLVTFTRLRYSWPLPDSFDTLDPSNFSLHVDIGEERSSFSNVLFNATNIEIPVSLCSLQPRLEPYAVRCTLSLGQEKSYTSTTSLSYLPRHHFGSVTTIDRKTGAMLVKTTGREYKPIFPIGFYTDFGGYLASNLSILDEIKEQGFNVVHPVPPFGDQAVFEAMLDYLDDIGLYLIVHVHSSYRDLEEVAREVKAIRHRKSLLLWYTADEPDGHGHPFDAARKAYEVVNNLDQYHPVSIALNCADYFFEEYTSGADIIMHDVYSFGNNVTFSSKYDTPCTTDFGCCGCDNCIGNLEDTSKRLDDASRRLKVMGWEKTKFNWAVPQAFGGEEFWARPPTGKEWLAQTLLSINHGARGVIPWIDPTPVDIKHCASRLALTLPRIATFLFDENVIFKHFTYGRIDTGTWTKGHETLFVAINLDDEYAAEYDFLGRQQRQSLKWLINEGVSNNTMGHLSFEPSASAIFVTFRIRTAHSNERSEASGDVRLVEHDEL</sequence>
<name>A0A8H7XTJ4_PSICU</name>
<dbReference type="SUPFAM" id="SSF51445">
    <property type="entry name" value="(Trans)glycosidases"/>
    <property type="match status" value="1"/>
</dbReference>
<accession>A0A8H7XTJ4</accession>
<feature type="chain" id="PRO_5034671140" evidence="1">
    <location>
        <begin position="29"/>
        <end position="577"/>
    </location>
</feature>
<reference evidence="2" key="1">
    <citation type="submission" date="2021-02" db="EMBL/GenBank/DDBJ databases">
        <title>Psilocybe cubensis genome.</title>
        <authorList>
            <person name="Mckernan K.J."/>
            <person name="Crawford S."/>
            <person name="Trippe A."/>
            <person name="Kane L.T."/>
            <person name="Mclaughlin S."/>
        </authorList>
    </citation>
    <scope>NUCLEOTIDE SEQUENCE [LARGE SCALE GENOMIC DNA]</scope>
    <source>
        <strain evidence="2">MGC-MH-2018</strain>
    </source>
</reference>
<dbReference type="InterPro" id="IPR017853">
    <property type="entry name" value="GH"/>
</dbReference>
<dbReference type="Gene3D" id="3.20.20.80">
    <property type="entry name" value="Glycosidases"/>
    <property type="match status" value="1"/>
</dbReference>
<feature type="signal peptide" evidence="1">
    <location>
        <begin position="1"/>
        <end position="28"/>
    </location>
</feature>
<organism evidence="2">
    <name type="scientific">Psilocybe cubensis</name>
    <name type="common">Psychedelic mushroom</name>
    <name type="synonym">Stropharia cubensis</name>
    <dbReference type="NCBI Taxonomy" id="181762"/>
    <lineage>
        <taxon>Eukaryota</taxon>
        <taxon>Fungi</taxon>
        <taxon>Dikarya</taxon>
        <taxon>Basidiomycota</taxon>
        <taxon>Agaricomycotina</taxon>
        <taxon>Agaricomycetes</taxon>
        <taxon>Agaricomycetidae</taxon>
        <taxon>Agaricales</taxon>
        <taxon>Agaricineae</taxon>
        <taxon>Strophariaceae</taxon>
        <taxon>Psilocybe</taxon>
    </lineage>
</organism>
<gene>
    <name evidence="2" type="ORF">JR316_009305</name>
</gene>
<proteinExistence type="predicted"/>
<dbReference type="AlphaFoldDB" id="A0A8H7XTJ4"/>
<evidence type="ECO:0000313" key="2">
    <source>
        <dbReference type="EMBL" id="KAG5165721.1"/>
    </source>
</evidence>
<protein>
    <submittedName>
        <fullName evidence="2">Uncharacterized protein</fullName>
    </submittedName>
</protein>
<evidence type="ECO:0000256" key="1">
    <source>
        <dbReference type="SAM" id="SignalP"/>
    </source>
</evidence>
<dbReference type="EMBL" id="JAFIQS010000009">
    <property type="protein sequence ID" value="KAG5165721.1"/>
    <property type="molecule type" value="Genomic_DNA"/>
</dbReference>
<keyword evidence="1" id="KW-0732">Signal</keyword>
<comment type="caution">
    <text evidence="2">The sequence shown here is derived from an EMBL/GenBank/DDBJ whole genome shotgun (WGS) entry which is preliminary data.</text>
</comment>